<dbReference type="eggNOG" id="COG1733">
    <property type="taxonomic scope" value="Bacteria"/>
</dbReference>
<dbReference type="Gene3D" id="1.10.10.10">
    <property type="entry name" value="Winged helix-like DNA-binding domain superfamily/Winged helix DNA-binding domain"/>
    <property type="match status" value="1"/>
</dbReference>
<keyword evidence="3" id="KW-0804">Transcription</keyword>
<evidence type="ECO:0000256" key="1">
    <source>
        <dbReference type="ARBA" id="ARBA00023015"/>
    </source>
</evidence>
<evidence type="ECO:0000313" key="5">
    <source>
        <dbReference type="EMBL" id="AGW41023.1"/>
    </source>
</evidence>
<dbReference type="PROSITE" id="PS51118">
    <property type="entry name" value="HTH_HXLR"/>
    <property type="match status" value="1"/>
</dbReference>
<dbReference type="InterPro" id="IPR002577">
    <property type="entry name" value="HTH_HxlR"/>
</dbReference>
<dbReference type="PATRIC" id="fig|1389489.3.peg.850"/>
<evidence type="ECO:0000256" key="3">
    <source>
        <dbReference type="ARBA" id="ARBA00023163"/>
    </source>
</evidence>
<dbReference type="PANTHER" id="PTHR33204">
    <property type="entry name" value="TRANSCRIPTIONAL REGULATOR, MARR FAMILY"/>
    <property type="match status" value="1"/>
</dbReference>
<gene>
    <name evidence="5" type="ORF">O159_08830</name>
</gene>
<dbReference type="AlphaFoldDB" id="U3PBZ0"/>
<dbReference type="STRING" id="1389489.O159_08830"/>
<reference evidence="5 6" key="1">
    <citation type="journal article" date="2013" name="Genome Announc.">
        <title>Complete Genome Sequence of Leifsonia xyli subsp. cynodontis Strain DSM46306, a Gram-Positive Bacterial Pathogen of Grasses.</title>
        <authorList>
            <person name="Monteiro-Vitorello C.B."/>
            <person name="Zerillo M.M."/>
            <person name="Van Sluys M.A."/>
            <person name="Camargo L.E."/>
            <person name="Kitajima J.P."/>
        </authorList>
    </citation>
    <scope>NUCLEOTIDE SEQUENCE [LARGE SCALE GENOMIC DNA]</scope>
    <source>
        <strain evidence="5 6">DSM 46306</strain>
    </source>
</reference>
<organism evidence="5 6">
    <name type="scientific">Leifsonia xyli subsp. cynodontis DSM 46306</name>
    <dbReference type="NCBI Taxonomy" id="1389489"/>
    <lineage>
        <taxon>Bacteria</taxon>
        <taxon>Bacillati</taxon>
        <taxon>Actinomycetota</taxon>
        <taxon>Actinomycetes</taxon>
        <taxon>Micrococcales</taxon>
        <taxon>Microbacteriaceae</taxon>
        <taxon>Leifsonia</taxon>
    </lineage>
</organism>
<dbReference type="GO" id="GO:0003677">
    <property type="term" value="F:DNA binding"/>
    <property type="evidence" value="ECO:0007669"/>
    <property type="project" value="UniProtKB-KW"/>
</dbReference>
<keyword evidence="1" id="KW-0805">Transcription regulation</keyword>
<proteinExistence type="predicted"/>
<keyword evidence="6" id="KW-1185">Reference proteome</keyword>
<evidence type="ECO:0000259" key="4">
    <source>
        <dbReference type="PROSITE" id="PS51118"/>
    </source>
</evidence>
<dbReference type="Pfam" id="PF01638">
    <property type="entry name" value="HxlR"/>
    <property type="match status" value="1"/>
</dbReference>
<dbReference type="SUPFAM" id="SSF46785">
    <property type="entry name" value="Winged helix' DNA-binding domain"/>
    <property type="match status" value="1"/>
</dbReference>
<dbReference type="HOGENOM" id="CLU_111585_2_0_11"/>
<keyword evidence="2" id="KW-0238">DNA-binding</keyword>
<name>U3PBZ0_LEIXC</name>
<accession>U3PBZ0</accession>
<dbReference type="Proteomes" id="UP000016743">
    <property type="component" value="Chromosome"/>
</dbReference>
<feature type="domain" description="HTH hxlR-type" evidence="4">
    <location>
        <begin position="18"/>
        <end position="116"/>
    </location>
</feature>
<evidence type="ECO:0000256" key="2">
    <source>
        <dbReference type="ARBA" id="ARBA00023125"/>
    </source>
</evidence>
<protein>
    <recommendedName>
        <fullName evidence="4">HTH hxlR-type domain-containing protein</fullName>
    </recommendedName>
</protein>
<dbReference type="EMBL" id="CP006734">
    <property type="protein sequence ID" value="AGW41023.1"/>
    <property type="molecule type" value="Genomic_DNA"/>
</dbReference>
<dbReference type="InterPro" id="IPR036388">
    <property type="entry name" value="WH-like_DNA-bd_sf"/>
</dbReference>
<sequence length="126" mass="14250">MSDLTQNEMRYNVYDPGCPSRQVLDHVTGRWGILVLGTLREGTRRFSELHRALGGVSEKMLAQTLRVLERDGLVHRVAYPVVPPKVEYSLTHRGREIAELTVRLVGWVEGNTPTIIAERTDRQGTV</sequence>
<dbReference type="KEGG" id="lxy:O159_08830"/>
<dbReference type="PANTHER" id="PTHR33204:SF37">
    <property type="entry name" value="HTH-TYPE TRANSCRIPTIONAL REGULATOR YODB"/>
    <property type="match status" value="1"/>
</dbReference>
<evidence type="ECO:0000313" key="6">
    <source>
        <dbReference type="Proteomes" id="UP000016743"/>
    </source>
</evidence>
<dbReference type="InterPro" id="IPR036390">
    <property type="entry name" value="WH_DNA-bd_sf"/>
</dbReference>